<feature type="transmembrane region" description="Helical" evidence="18">
    <location>
        <begin position="976"/>
        <end position="995"/>
    </location>
</feature>
<evidence type="ECO:0000256" key="3">
    <source>
        <dbReference type="ARBA" id="ARBA00008109"/>
    </source>
</evidence>
<dbReference type="Pfam" id="PF16212">
    <property type="entry name" value="PhoLip_ATPase_C"/>
    <property type="match status" value="1"/>
</dbReference>
<accession>A0A1D1VYA7</accession>
<evidence type="ECO:0000256" key="18">
    <source>
        <dbReference type="RuleBase" id="RU362033"/>
    </source>
</evidence>
<dbReference type="InterPro" id="IPR023214">
    <property type="entry name" value="HAD_sf"/>
</dbReference>
<comment type="caution">
    <text evidence="23">The sequence shown here is derived from an EMBL/GenBank/DDBJ whole genome shotgun (WGS) entry which is preliminary data.</text>
</comment>
<keyword evidence="8 16" id="KW-0067">ATP-binding</keyword>
<feature type="binding site" evidence="16">
    <location>
        <position position="419"/>
    </location>
    <ligand>
        <name>ATP</name>
        <dbReference type="ChEBI" id="CHEBI:30616"/>
    </ligand>
</feature>
<keyword evidence="12 18" id="KW-0472">Membrane</keyword>
<dbReference type="SUPFAM" id="SSF81653">
    <property type="entry name" value="Calcium ATPase, transduction domain A"/>
    <property type="match status" value="1"/>
</dbReference>
<evidence type="ECO:0000256" key="1">
    <source>
        <dbReference type="ARBA" id="ARBA00004141"/>
    </source>
</evidence>
<dbReference type="GO" id="GO:0016887">
    <property type="term" value="F:ATP hydrolysis activity"/>
    <property type="evidence" value="ECO:0007669"/>
    <property type="project" value="InterPro"/>
</dbReference>
<feature type="binding site" evidence="16">
    <location>
        <position position="548"/>
    </location>
    <ligand>
        <name>ATP</name>
        <dbReference type="ChEBI" id="CHEBI:30616"/>
    </ligand>
</feature>
<dbReference type="Pfam" id="PF13246">
    <property type="entry name" value="Cation_ATPase"/>
    <property type="match status" value="1"/>
</dbReference>
<dbReference type="InterPro" id="IPR059000">
    <property type="entry name" value="ATPase_P-type_domA"/>
</dbReference>
<feature type="region of interest" description="Disordered" evidence="19">
    <location>
        <begin position="1"/>
        <end position="21"/>
    </location>
</feature>
<feature type="region of interest" description="Disordered" evidence="19">
    <location>
        <begin position="1163"/>
        <end position="1197"/>
    </location>
</feature>
<feature type="binding site" evidence="16">
    <location>
        <position position="604"/>
    </location>
    <ligand>
        <name>ATP</name>
        <dbReference type="ChEBI" id="CHEBI:30616"/>
    </ligand>
</feature>
<feature type="transmembrane region" description="Helical" evidence="18">
    <location>
        <begin position="307"/>
        <end position="328"/>
    </location>
</feature>
<feature type="binding site" evidence="17">
    <location>
        <position position="417"/>
    </location>
    <ligand>
        <name>Mg(2+)</name>
        <dbReference type="ChEBI" id="CHEBI:18420"/>
    </ligand>
</feature>
<dbReference type="Pfam" id="PF00122">
    <property type="entry name" value="E1-E2_ATPase"/>
    <property type="match status" value="1"/>
</dbReference>
<dbReference type="InterPro" id="IPR023298">
    <property type="entry name" value="ATPase_P-typ_TM_dom_sf"/>
</dbReference>
<feature type="transmembrane region" description="Helical" evidence="18">
    <location>
        <begin position="348"/>
        <end position="367"/>
    </location>
</feature>
<dbReference type="GO" id="GO:0045332">
    <property type="term" value="P:phospholipid translocation"/>
    <property type="evidence" value="ECO:0007669"/>
    <property type="project" value="TreeGrafter"/>
</dbReference>
<dbReference type="InterPro" id="IPR023299">
    <property type="entry name" value="ATPase_P-typ_cyto_dom_N"/>
</dbReference>
<dbReference type="SFLD" id="SFLDF00027">
    <property type="entry name" value="p-type_atpase"/>
    <property type="match status" value="1"/>
</dbReference>
<keyword evidence="9 17" id="KW-0460">Magnesium</keyword>
<dbReference type="STRING" id="947166.A0A1D1VYA7"/>
<dbReference type="OrthoDB" id="377733at2759"/>
<comment type="subcellular location">
    <subcellularLocation>
        <location evidence="2">Cell membrane</location>
    </subcellularLocation>
    <subcellularLocation>
        <location evidence="1 18">Membrane</location>
        <topology evidence="1 18">Multi-pass membrane protein</topology>
    </subcellularLocation>
</comment>
<dbReference type="InterPro" id="IPR018303">
    <property type="entry name" value="ATPase_P-typ_P_site"/>
</dbReference>
<feature type="binding site" evidence="16">
    <location>
        <position position="418"/>
    </location>
    <ligand>
        <name>ATP</name>
        <dbReference type="ChEBI" id="CHEBI:30616"/>
    </ligand>
</feature>
<protein>
    <recommendedName>
        <fullName evidence="18">Phospholipid-transporting ATPase</fullName>
        <ecNumber evidence="18">7.6.2.1</ecNumber>
    </recommendedName>
</protein>
<evidence type="ECO:0000259" key="20">
    <source>
        <dbReference type="Pfam" id="PF00122"/>
    </source>
</evidence>
<comment type="catalytic activity">
    <reaction evidence="14">
        <text>a 1,2-diacyl-sn-glycero-3-phospho-L-serine(out) + ATP + H2O = a 1,2-diacyl-sn-glycero-3-phospho-L-serine(in) + ADP + phosphate + H(+)</text>
        <dbReference type="Rhea" id="RHEA:38567"/>
        <dbReference type="ChEBI" id="CHEBI:15377"/>
        <dbReference type="ChEBI" id="CHEBI:15378"/>
        <dbReference type="ChEBI" id="CHEBI:30616"/>
        <dbReference type="ChEBI" id="CHEBI:43474"/>
        <dbReference type="ChEBI" id="CHEBI:57262"/>
        <dbReference type="ChEBI" id="CHEBI:456216"/>
    </reaction>
    <physiologicalReaction direction="left-to-right" evidence="14">
        <dbReference type="Rhea" id="RHEA:38568"/>
    </physiologicalReaction>
</comment>
<dbReference type="InterPro" id="IPR044492">
    <property type="entry name" value="P_typ_ATPase_HD_dom"/>
</dbReference>
<dbReference type="CDD" id="cd02073">
    <property type="entry name" value="P-type_ATPase_APLT_Dnf-like"/>
    <property type="match status" value="1"/>
</dbReference>
<comment type="catalytic activity">
    <reaction evidence="13 18">
        <text>ATP + H2O + phospholipidSide 1 = ADP + phosphate + phospholipidSide 2.</text>
        <dbReference type="EC" id="7.6.2.1"/>
    </reaction>
</comment>
<name>A0A1D1VYA7_RAMVA</name>
<evidence type="ECO:0000256" key="17">
    <source>
        <dbReference type="PIRSR" id="PIRSR606539-3"/>
    </source>
</evidence>
<feature type="transmembrane region" description="Helical" evidence="18">
    <location>
        <begin position="894"/>
        <end position="912"/>
    </location>
</feature>
<dbReference type="EMBL" id="BDGG01000012">
    <property type="protein sequence ID" value="GAV05323.1"/>
    <property type="molecule type" value="Genomic_DNA"/>
</dbReference>
<feature type="binding site" evidence="17">
    <location>
        <position position="419"/>
    </location>
    <ligand>
        <name>Mg(2+)</name>
        <dbReference type="ChEBI" id="CHEBI:18420"/>
    </ligand>
</feature>
<dbReference type="Gene3D" id="3.40.50.1000">
    <property type="entry name" value="HAD superfamily/HAD-like"/>
    <property type="match status" value="1"/>
</dbReference>
<feature type="binding site" evidence="16">
    <location>
        <position position="685"/>
    </location>
    <ligand>
        <name>ATP</name>
        <dbReference type="ChEBI" id="CHEBI:30616"/>
    </ligand>
</feature>
<dbReference type="InterPro" id="IPR006539">
    <property type="entry name" value="P-type_ATPase_IV"/>
</dbReference>
<evidence type="ECO:0000256" key="9">
    <source>
        <dbReference type="ARBA" id="ARBA00022842"/>
    </source>
</evidence>
<evidence type="ECO:0000256" key="19">
    <source>
        <dbReference type="SAM" id="MobiDB-lite"/>
    </source>
</evidence>
<feature type="transmembrane region" description="Helical" evidence="18">
    <location>
        <begin position="1046"/>
        <end position="1067"/>
    </location>
</feature>
<feature type="domain" description="P-type ATPase A" evidence="20">
    <location>
        <begin position="138"/>
        <end position="200"/>
    </location>
</feature>
<keyword evidence="6 17" id="KW-0479">Metal-binding</keyword>
<dbReference type="Proteomes" id="UP000186922">
    <property type="component" value="Unassembled WGS sequence"/>
</dbReference>
<evidence type="ECO:0000256" key="4">
    <source>
        <dbReference type="ARBA" id="ARBA00022475"/>
    </source>
</evidence>
<feature type="binding site" evidence="16">
    <location>
        <position position="417"/>
    </location>
    <ligand>
        <name>ATP</name>
        <dbReference type="ChEBI" id="CHEBI:30616"/>
    </ligand>
</feature>
<evidence type="ECO:0000256" key="6">
    <source>
        <dbReference type="ARBA" id="ARBA00022723"/>
    </source>
</evidence>
<dbReference type="FunFam" id="3.40.50.1000:FF:000014">
    <property type="entry name" value="Phospholipid-transporting ATPase"/>
    <property type="match status" value="1"/>
</dbReference>
<evidence type="ECO:0000259" key="22">
    <source>
        <dbReference type="Pfam" id="PF16212"/>
    </source>
</evidence>
<dbReference type="GO" id="GO:0000287">
    <property type="term" value="F:magnesium ion binding"/>
    <property type="evidence" value="ECO:0007669"/>
    <property type="project" value="UniProtKB-UniRule"/>
</dbReference>
<evidence type="ECO:0000256" key="11">
    <source>
        <dbReference type="ARBA" id="ARBA00022989"/>
    </source>
</evidence>
<dbReference type="NCBIfam" id="TIGR01494">
    <property type="entry name" value="ATPase_P-type"/>
    <property type="match status" value="1"/>
</dbReference>
<dbReference type="GO" id="GO:0005524">
    <property type="term" value="F:ATP binding"/>
    <property type="evidence" value="ECO:0007669"/>
    <property type="project" value="UniProtKB-UniRule"/>
</dbReference>
<dbReference type="EC" id="7.6.2.1" evidence="18"/>
<dbReference type="InterPro" id="IPR036412">
    <property type="entry name" value="HAD-like_sf"/>
</dbReference>
<reference evidence="23 24" key="1">
    <citation type="journal article" date="2016" name="Nat. Commun.">
        <title>Extremotolerant tardigrade genome and improved radiotolerance of human cultured cells by tardigrade-unique protein.</title>
        <authorList>
            <person name="Hashimoto T."/>
            <person name="Horikawa D.D."/>
            <person name="Saito Y."/>
            <person name="Kuwahara H."/>
            <person name="Kozuka-Hata H."/>
            <person name="Shin-I T."/>
            <person name="Minakuchi Y."/>
            <person name="Ohishi K."/>
            <person name="Motoyama A."/>
            <person name="Aizu T."/>
            <person name="Enomoto A."/>
            <person name="Kondo K."/>
            <person name="Tanaka S."/>
            <person name="Hara Y."/>
            <person name="Koshikawa S."/>
            <person name="Sagara H."/>
            <person name="Miura T."/>
            <person name="Yokobori S."/>
            <person name="Miyagawa K."/>
            <person name="Suzuki Y."/>
            <person name="Kubo T."/>
            <person name="Oyama M."/>
            <person name="Kohara Y."/>
            <person name="Fujiyama A."/>
            <person name="Arakawa K."/>
            <person name="Katayama T."/>
            <person name="Toyoda A."/>
            <person name="Kunieda T."/>
        </authorList>
    </citation>
    <scope>NUCLEOTIDE SEQUENCE [LARGE SCALE GENOMIC DNA]</scope>
    <source>
        <strain evidence="23 24">YOKOZUNA-1</strain>
    </source>
</reference>
<sequence>MPPYPASNASSNSSNRTTTASEHAMLLNRPGTSRSADSAMSRLIQANKPQQQSKFASNVVSTTKYNAFTFLPLFFFESFRRYSNAFFLFIACLQQIPDVSPTGRWTTLVPLSFILFVSACKEIFEDVKRRIADGTVNNRKVLLYKNGFFTEVRWRDIHVGDIVKVQNKEEIPADLILLTSSEPQGLCYIETANLDGETNLKTRSPLLQTVDLQAESDLVGLEASVECEQPNRHLYEFTGNIQIHGSPPIPLGPDQLLLRGSRLKNSEWVYGVAVYTGHDSKLMQNSKKGAILMLKRSQLDELANQQIIIMFGVLLLVCIVSGVGNTIWRKHHAPKDWYLKPFLDDQHFGFSFLTFFILYNNLIPISLQVSLEMVRFLQTLFIGWDLEMYDEESDTPTIARTSNLNEDLGQIKYVFSDKTGTLTQNKMIFRQCSIAGLVYGVAETKLDQYVDTNLMNNLVKEKEGRDIHQFLLAVALCHTVVPEVNPADPNQPFYLASSPDEAALVQAAAQLDYVFLKRHPHNVTVRFKNRKTGQFEQTDYELLDVLDFDSDRKRMSVIVKMPDGKIVLICKGADTVIQERLGPRQGFLEVTLAHLEEFAHKGLRTLCVASADLSPDVYEKWKSRHQEAATAMEDRKQKVSDVNSLIEQNLNLLGATAIEDRLQVGVPNCIEKLLEAGIKVWVLTGDKMETAINIGHSCNLINMDMPLFTMKQGTLPGVVEALRRHLFELGPNNIRQENNVGLVVDGKALYHALGVECRKNFLDLAISCKAVICCRVSPMQKADVITLVRSNNPRDITLAIGDGANDVAMIQTAHVGVGISGKEGLQAVCASDYAISQFRFLQKLLLVHGAWSYERIAKLVLYCYHKNICLYIMQFYFAIASSFSGQSLFERWTIGLYNLAFTAAPPFILGLFDKSCSAASRMKYPKLYEPSQRGELFNPRVFWKWIGASIYHAAIVFMLCYGMFYRETLWSDGLNSGGFVFGAAAYTYVIVVVCMKAGLETSSWTMVSHIGIWGSAISWFLFIPIYSNLYPHFLNFGEDFVGVDRALYGSWMFWFGLIFVPVVTLLLDICCKAMYNTWHPNLVDQVRQIERKNDAREFQWEPLSGLLKPKPKMESVIMLESHSTQQIPQRGYAFSQDENGPVTQAQIAISENTDTRYAERMARRSRESLAASTHGSPVSLGGRGGRARSSAFKIKHL</sequence>
<feature type="domain" description="P-type ATPase N-terminal" evidence="21">
    <location>
        <begin position="44"/>
        <end position="108"/>
    </location>
</feature>
<comment type="cofactor">
    <cofactor evidence="17">
        <name>Mg(2+)</name>
        <dbReference type="ChEBI" id="CHEBI:18420"/>
    </cofactor>
</comment>
<dbReference type="Pfam" id="PF16209">
    <property type="entry name" value="PhoLip_ATPase_N"/>
    <property type="match status" value="1"/>
</dbReference>
<keyword evidence="11 18" id="KW-1133">Transmembrane helix</keyword>
<keyword evidence="24" id="KW-1185">Reference proteome</keyword>
<feature type="binding site" evidence="16">
    <location>
        <position position="775"/>
    </location>
    <ligand>
        <name>ATP</name>
        <dbReference type="ChEBI" id="CHEBI:30616"/>
    </ligand>
</feature>
<dbReference type="SUPFAM" id="SSF81660">
    <property type="entry name" value="Metal cation-transporting ATPase, ATP-binding domain N"/>
    <property type="match status" value="1"/>
</dbReference>
<dbReference type="SFLD" id="SFLDS00003">
    <property type="entry name" value="Haloacid_Dehalogenase"/>
    <property type="match status" value="1"/>
</dbReference>
<comment type="similarity">
    <text evidence="3 18">Belongs to the cation transport ATPase (P-type) (TC 3.A.3) family. Type IV subfamily.</text>
</comment>
<dbReference type="NCBIfam" id="TIGR01652">
    <property type="entry name" value="ATPase-Plipid"/>
    <property type="match status" value="1"/>
</dbReference>
<evidence type="ECO:0000256" key="15">
    <source>
        <dbReference type="PIRSR" id="PIRSR606539-1"/>
    </source>
</evidence>
<feature type="binding site" evidence="16">
    <location>
        <position position="686"/>
    </location>
    <ligand>
        <name>ATP</name>
        <dbReference type="ChEBI" id="CHEBI:30616"/>
    </ligand>
</feature>
<feature type="transmembrane region" description="Helical" evidence="18">
    <location>
        <begin position="941"/>
        <end position="964"/>
    </location>
</feature>
<dbReference type="GO" id="GO:0090556">
    <property type="term" value="F:phosphatidylserine floppase activity"/>
    <property type="evidence" value="ECO:0007669"/>
    <property type="project" value="RHEA"/>
</dbReference>
<dbReference type="InterPro" id="IPR001757">
    <property type="entry name" value="P_typ_ATPase"/>
</dbReference>
<feature type="binding site" evidence="16">
    <location>
        <position position="806"/>
    </location>
    <ligand>
        <name>ATP</name>
        <dbReference type="ChEBI" id="CHEBI:30616"/>
    </ligand>
</feature>
<dbReference type="GO" id="GO:0005886">
    <property type="term" value="C:plasma membrane"/>
    <property type="evidence" value="ECO:0007669"/>
    <property type="project" value="UniProtKB-SubCell"/>
</dbReference>
<gene>
    <name evidence="23" type="primary">RvY_15475-1</name>
    <name evidence="23" type="synonym">RvY_15475.1</name>
    <name evidence="23" type="ORF">RvY_15475</name>
</gene>
<feature type="binding site" evidence="16">
    <location>
        <position position="805"/>
    </location>
    <ligand>
        <name>ATP</name>
        <dbReference type="ChEBI" id="CHEBI:30616"/>
    </ligand>
</feature>
<feature type="active site" description="4-aspartylphosphate intermediate" evidence="15">
    <location>
        <position position="417"/>
    </location>
</feature>
<evidence type="ECO:0000259" key="21">
    <source>
        <dbReference type="Pfam" id="PF16209"/>
    </source>
</evidence>
<evidence type="ECO:0000256" key="7">
    <source>
        <dbReference type="ARBA" id="ARBA00022741"/>
    </source>
</evidence>
<evidence type="ECO:0000256" key="14">
    <source>
        <dbReference type="ARBA" id="ARBA00051303"/>
    </source>
</evidence>
<evidence type="ECO:0000256" key="8">
    <source>
        <dbReference type="ARBA" id="ARBA00022840"/>
    </source>
</evidence>
<feature type="transmembrane region" description="Helical" evidence="18">
    <location>
        <begin position="1007"/>
        <end position="1026"/>
    </location>
</feature>
<feature type="binding site" evidence="16">
    <location>
        <position position="684"/>
    </location>
    <ligand>
        <name>ATP</name>
        <dbReference type="ChEBI" id="CHEBI:30616"/>
    </ligand>
</feature>
<dbReference type="PROSITE" id="PS00154">
    <property type="entry name" value="ATPASE_E1_E2"/>
    <property type="match status" value="1"/>
</dbReference>
<dbReference type="AlphaFoldDB" id="A0A1D1VYA7"/>
<evidence type="ECO:0000256" key="5">
    <source>
        <dbReference type="ARBA" id="ARBA00022692"/>
    </source>
</evidence>
<proteinExistence type="inferred from homology"/>
<keyword evidence="5 18" id="KW-0812">Transmembrane</keyword>
<dbReference type="SUPFAM" id="SSF56784">
    <property type="entry name" value="HAD-like"/>
    <property type="match status" value="1"/>
</dbReference>
<evidence type="ECO:0000256" key="2">
    <source>
        <dbReference type="ARBA" id="ARBA00004236"/>
    </source>
</evidence>
<evidence type="ECO:0000256" key="12">
    <source>
        <dbReference type="ARBA" id="ARBA00023136"/>
    </source>
</evidence>
<evidence type="ECO:0000256" key="16">
    <source>
        <dbReference type="PIRSR" id="PIRSR606539-2"/>
    </source>
</evidence>
<keyword evidence="7 16" id="KW-0547">Nucleotide-binding</keyword>
<organism evidence="23 24">
    <name type="scientific">Ramazzottius varieornatus</name>
    <name type="common">Water bear</name>
    <name type="synonym">Tardigrade</name>
    <dbReference type="NCBI Taxonomy" id="947166"/>
    <lineage>
        <taxon>Eukaryota</taxon>
        <taxon>Metazoa</taxon>
        <taxon>Ecdysozoa</taxon>
        <taxon>Tardigrada</taxon>
        <taxon>Eutardigrada</taxon>
        <taxon>Parachela</taxon>
        <taxon>Hypsibioidea</taxon>
        <taxon>Ramazzottiidae</taxon>
        <taxon>Ramazzottius</taxon>
    </lineage>
</organism>
<keyword evidence="10 18" id="KW-1278">Translocase</keyword>
<dbReference type="SFLD" id="SFLDG00002">
    <property type="entry name" value="C1.7:_P-type_atpase_like"/>
    <property type="match status" value="1"/>
</dbReference>
<dbReference type="GO" id="GO:0005802">
    <property type="term" value="C:trans-Golgi network"/>
    <property type="evidence" value="ECO:0007669"/>
    <property type="project" value="TreeGrafter"/>
</dbReference>
<feature type="domain" description="P-type ATPase C-terminal" evidence="22">
    <location>
        <begin position="828"/>
        <end position="1081"/>
    </location>
</feature>
<feature type="binding site" evidence="17">
    <location>
        <position position="806"/>
    </location>
    <ligand>
        <name>Mg(2+)</name>
        <dbReference type="ChEBI" id="CHEBI:18420"/>
    </ligand>
</feature>
<dbReference type="InterPro" id="IPR032631">
    <property type="entry name" value="P-type_ATPase_N"/>
</dbReference>
<dbReference type="PRINTS" id="PR00119">
    <property type="entry name" value="CATATPASE"/>
</dbReference>
<dbReference type="Gene3D" id="2.70.150.10">
    <property type="entry name" value="Calcium-transporting ATPase, cytoplasmic transduction domain A"/>
    <property type="match status" value="1"/>
</dbReference>
<dbReference type="Gene3D" id="3.40.1110.10">
    <property type="entry name" value="Calcium-transporting ATPase, cytoplasmic domain N"/>
    <property type="match status" value="1"/>
</dbReference>
<feature type="binding site" evidence="17">
    <location>
        <position position="802"/>
    </location>
    <ligand>
        <name>Mg(2+)</name>
        <dbReference type="ChEBI" id="CHEBI:18420"/>
    </ligand>
</feature>
<dbReference type="InterPro" id="IPR032630">
    <property type="entry name" value="P_typ_ATPase_c"/>
</dbReference>
<dbReference type="FunFam" id="2.70.150.10:FF:000021">
    <property type="entry name" value="Phospholipid-transporting ATPase"/>
    <property type="match status" value="1"/>
</dbReference>
<feature type="binding site" evidence="16">
    <location>
        <position position="501"/>
    </location>
    <ligand>
        <name>ATP</name>
        <dbReference type="ChEBI" id="CHEBI:30616"/>
    </ligand>
</feature>
<evidence type="ECO:0000313" key="24">
    <source>
        <dbReference type="Proteomes" id="UP000186922"/>
    </source>
</evidence>
<feature type="binding site" evidence="16">
    <location>
        <position position="781"/>
    </location>
    <ligand>
        <name>ATP</name>
        <dbReference type="ChEBI" id="CHEBI:30616"/>
    </ligand>
</feature>
<dbReference type="PANTHER" id="PTHR24092">
    <property type="entry name" value="PROBABLE PHOSPHOLIPID-TRANSPORTING ATPASE"/>
    <property type="match status" value="1"/>
</dbReference>
<evidence type="ECO:0000313" key="23">
    <source>
        <dbReference type="EMBL" id="GAV05323.1"/>
    </source>
</evidence>
<dbReference type="PANTHER" id="PTHR24092:SF150">
    <property type="entry name" value="PHOSPHOLIPID-TRANSPORTING ATPASE"/>
    <property type="match status" value="1"/>
</dbReference>
<evidence type="ECO:0000256" key="10">
    <source>
        <dbReference type="ARBA" id="ARBA00022967"/>
    </source>
</evidence>
<dbReference type="InterPro" id="IPR008250">
    <property type="entry name" value="ATPase_P-typ_transduc_dom_A_sf"/>
</dbReference>
<feature type="binding site" evidence="16">
    <location>
        <position position="571"/>
    </location>
    <ligand>
        <name>ATP</name>
        <dbReference type="ChEBI" id="CHEBI:30616"/>
    </ligand>
</feature>
<evidence type="ECO:0000256" key="13">
    <source>
        <dbReference type="ARBA" id="ARBA00034036"/>
    </source>
</evidence>
<dbReference type="SUPFAM" id="SSF81665">
    <property type="entry name" value="Calcium ATPase, transmembrane domain M"/>
    <property type="match status" value="1"/>
</dbReference>
<keyword evidence="4" id="KW-1003">Cell membrane</keyword>